<reference evidence="3 4" key="1">
    <citation type="submission" date="2019-03" db="EMBL/GenBank/DDBJ databases">
        <title>The genome sequence of a newly discovered highly antifungal drug resistant Aspergillus species, Aspergillus tanneri NIH 1004.</title>
        <authorList>
            <person name="Mounaud S."/>
            <person name="Singh I."/>
            <person name="Joardar V."/>
            <person name="Pakala S."/>
            <person name="Pakala S."/>
            <person name="Venepally P."/>
            <person name="Hoover J."/>
            <person name="Nierman W."/>
            <person name="Chung J."/>
            <person name="Losada L."/>
        </authorList>
    </citation>
    <scope>NUCLEOTIDE SEQUENCE [LARGE SCALE GENOMIC DNA]</scope>
    <source>
        <strain evidence="3 4">NIH1004</strain>
    </source>
</reference>
<protein>
    <recommendedName>
        <fullName evidence="1">Methyltransferase domain-containing protein</fullName>
    </recommendedName>
</protein>
<dbReference type="STRING" id="1220188.A0A4S3JS69"/>
<dbReference type="EMBL" id="SOSA01000064">
    <property type="protein sequence ID" value="THC97767.1"/>
    <property type="molecule type" value="Genomic_DNA"/>
</dbReference>
<dbReference type="GO" id="GO:0008168">
    <property type="term" value="F:methyltransferase activity"/>
    <property type="evidence" value="ECO:0007669"/>
    <property type="project" value="TreeGrafter"/>
</dbReference>
<dbReference type="PANTHER" id="PTHR43591:SF24">
    <property type="entry name" value="2-METHOXY-6-POLYPRENYL-1,4-BENZOQUINOL METHYLASE, MITOCHONDRIAL"/>
    <property type="match status" value="1"/>
</dbReference>
<evidence type="ECO:0000313" key="4">
    <source>
        <dbReference type="Proteomes" id="UP000308092"/>
    </source>
</evidence>
<dbReference type="PANTHER" id="PTHR43591">
    <property type="entry name" value="METHYLTRANSFERASE"/>
    <property type="match status" value="1"/>
</dbReference>
<dbReference type="AlphaFoldDB" id="A0A4S3JS69"/>
<evidence type="ECO:0000313" key="3">
    <source>
        <dbReference type="EMBL" id="THC97767.1"/>
    </source>
</evidence>
<reference evidence="2 5" key="2">
    <citation type="submission" date="2019-08" db="EMBL/GenBank/DDBJ databases">
        <title>The genome sequence of a newly discovered highly antifungal drug resistant Aspergillus species, Aspergillus tanneri NIH 1004.</title>
        <authorList>
            <person name="Mounaud S."/>
            <person name="Singh I."/>
            <person name="Joardar V."/>
            <person name="Pakala S."/>
            <person name="Pakala S."/>
            <person name="Venepally P."/>
            <person name="Chung J.K."/>
            <person name="Losada L."/>
            <person name="Nierman W.C."/>
        </authorList>
    </citation>
    <scope>NUCLEOTIDE SEQUENCE [LARGE SCALE GENOMIC DNA]</scope>
    <source>
        <strain evidence="2 5">NIH1004</strain>
    </source>
</reference>
<dbReference type="InterPro" id="IPR041698">
    <property type="entry name" value="Methyltransf_25"/>
</dbReference>
<dbReference type="EMBL" id="QUQM01000001">
    <property type="protein sequence ID" value="KAA8650620.1"/>
    <property type="molecule type" value="Genomic_DNA"/>
</dbReference>
<comment type="caution">
    <text evidence="3">The sequence shown here is derived from an EMBL/GenBank/DDBJ whole genome shotgun (WGS) entry which is preliminary data.</text>
</comment>
<evidence type="ECO:0000259" key="1">
    <source>
        <dbReference type="Pfam" id="PF13649"/>
    </source>
</evidence>
<sequence length="294" mass="32815">MSIKQNFMQMFAKQDFAALYSNIAETVTGPFAEALVDISGVAKFIQKPLAVFDNACGTGIVSKALHDMVDSQVQKDWQLTCGDFSNVMVEFTKKRIQNEEWPNAEAKVINAQDTGISTGYYTHIFVAFAFQSFPDPDAALKECFRVLQPGGLAASSTWQNNNWIGIVKSAIETLPGNLPFPTAKEFFSMFNAGWDSESFVRSRYEKEGFEDVQTTVVIKHISMPVPTFLKFIQPVTFPVLGKIWTQGQRDAYEKDVLLAVKRYVEEEYGADGSVTLELETIVTTARKPLTPLES</sequence>
<dbReference type="Proteomes" id="UP000324241">
    <property type="component" value="Unassembled WGS sequence"/>
</dbReference>
<name>A0A4S3JS69_9EURO</name>
<keyword evidence="4" id="KW-1185">Reference proteome</keyword>
<evidence type="ECO:0000313" key="2">
    <source>
        <dbReference type="EMBL" id="KAA8650620.1"/>
    </source>
</evidence>
<accession>A0A4S3JS69</accession>
<gene>
    <name evidence="2" type="ORF">ATNIH1004_003307</name>
    <name evidence="3" type="ORF">EYZ11_002749</name>
</gene>
<evidence type="ECO:0000313" key="5">
    <source>
        <dbReference type="Proteomes" id="UP000324241"/>
    </source>
</evidence>
<dbReference type="GeneID" id="54326009"/>
<dbReference type="OrthoDB" id="2013972at2759"/>
<dbReference type="SUPFAM" id="SSF53335">
    <property type="entry name" value="S-adenosyl-L-methionine-dependent methyltransferases"/>
    <property type="match status" value="1"/>
</dbReference>
<dbReference type="InterPro" id="IPR029063">
    <property type="entry name" value="SAM-dependent_MTases_sf"/>
</dbReference>
<dbReference type="Gene3D" id="3.40.50.150">
    <property type="entry name" value="Vaccinia Virus protein VP39"/>
    <property type="match status" value="1"/>
</dbReference>
<dbReference type="CDD" id="cd02440">
    <property type="entry name" value="AdoMet_MTases"/>
    <property type="match status" value="1"/>
</dbReference>
<feature type="domain" description="Methyltransferase" evidence="1">
    <location>
        <begin position="51"/>
        <end position="151"/>
    </location>
</feature>
<organism evidence="3 4">
    <name type="scientific">Aspergillus tanneri</name>
    <dbReference type="NCBI Taxonomy" id="1220188"/>
    <lineage>
        <taxon>Eukaryota</taxon>
        <taxon>Fungi</taxon>
        <taxon>Dikarya</taxon>
        <taxon>Ascomycota</taxon>
        <taxon>Pezizomycotina</taxon>
        <taxon>Eurotiomycetes</taxon>
        <taxon>Eurotiomycetidae</taxon>
        <taxon>Eurotiales</taxon>
        <taxon>Aspergillaceae</taxon>
        <taxon>Aspergillus</taxon>
        <taxon>Aspergillus subgen. Circumdati</taxon>
    </lineage>
</organism>
<dbReference type="Pfam" id="PF13649">
    <property type="entry name" value="Methyltransf_25"/>
    <property type="match status" value="1"/>
</dbReference>
<dbReference type="Proteomes" id="UP000308092">
    <property type="component" value="Unassembled WGS sequence"/>
</dbReference>
<proteinExistence type="predicted"/>
<dbReference type="RefSeq" id="XP_033429981.1">
    <property type="nucleotide sequence ID" value="XM_033567986.1"/>
</dbReference>
<dbReference type="VEuPathDB" id="FungiDB:EYZ11_002749"/>